<name>A0A8J3MQ11_9CHLR</name>
<organism evidence="5 6">
    <name type="scientific">Ktedonospora formicarum</name>
    <dbReference type="NCBI Taxonomy" id="2778364"/>
    <lineage>
        <taxon>Bacteria</taxon>
        <taxon>Bacillati</taxon>
        <taxon>Chloroflexota</taxon>
        <taxon>Ktedonobacteria</taxon>
        <taxon>Ktedonobacterales</taxon>
        <taxon>Ktedonobacteraceae</taxon>
        <taxon>Ktedonospora</taxon>
    </lineage>
</organism>
<dbReference type="InterPro" id="IPR023828">
    <property type="entry name" value="Peptidase_S8_Ser-AS"/>
</dbReference>
<keyword evidence="1" id="KW-0645">Protease</keyword>
<evidence type="ECO:0000256" key="3">
    <source>
        <dbReference type="ARBA" id="ARBA00022825"/>
    </source>
</evidence>
<dbReference type="GO" id="GO:0006508">
    <property type="term" value="P:proteolysis"/>
    <property type="evidence" value="ECO:0007669"/>
    <property type="project" value="UniProtKB-KW"/>
</dbReference>
<dbReference type="CDD" id="cd04056">
    <property type="entry name" value="Peptidases_S53"/>
    <property type="match status" value="1"/>
</dbReference>
<dbReference type="PROSITE" id="PS00138">
    <property type="entry name" value="SUBTILASE_SER"/>
    <property type="match status" value="1"/>
</dbReference>
<evidence type="ECO:0000256" key="1">
    <source>
        <dbReference type="ARBA" id="ARBA00022670"/>
    </source>
</evidence>
<evidence type="ECO:0000256" key="2">
    <source>
        <dbReference type="ARBA" id="ARBA00022801"/>
    </source>
</evidence>
<dbReference type="AlphaFoldDB" id="A0A8J3MQ11"/>
<protein>
    <recommendedName>
        <fullName evidence="4">Peptidase S53 domain-containing protein</fullName>
    </recommendedName>
</protein>
<dbReference type="PROSITE" id="PS51257">
    <property type="entry name" value="PROKAR_LIPOPROTEIN"/>
    <property type="match status" value="1"/>
</dbReference>
<dbReference type="Gene3D" id="3.40.50.200">
    <property type="entry name" value="Peptidase S8/S53 domain"/>
    <property type="match status" value="1"/>
</dbReference>
<proteinExistence type="predicted"/>
<dbReference type="InterPro" id="IPR000209">
    <property type="entry name" value="Peptidase_S8/S53_dom"/>
</dbReference>
<evidence type="ECO:0000313" key="5">
    <source>
        <dbReference type="EMBL" id="GHO43480.1"/>
    </source>
</evidence>
<evidence type="ECO:0000313" key="6">
    <source>
        <dbReference type="Proteomes" id="UP000612362"/>
    </source>
</evidence>
<dbReference type="Pfam" id="PF00082">
    <property type="entry name" value="Peptidase_S8"/>
    <property type="match status" value="1"/>
</dbReference>
<keyword evidence="2" id="KW-0378">Hydrolase</keyword>
<gene>
    <name evidence="5" type="ORF">KSX_16430</name>
</gene>
<dbReference type="SUPFAM" id="SSF52743">
    <property type="entry name" value="Subtilisin-like"/>
    <property type="match status" value="1"/>
</dbReference>
<dbReference type="EMBL" id="BNJF01000001">
    <property type="protein sequence ID" value="GHO43480.1"/>
    <property type="molecule type" value="Genomic_DNA"/>
</dbReference>
<dbReference type="InterPro" id="IPR030400">
    <property type="entry name" value="Sedolisin_dom"/>
</dbReference>
<dbReference type="InterPro" id="IPR050819">
    <property type="entry name" value="Tripeptidyl-peptidase_I"/>
</dbReference>
<dbReference type="PANTHER" id="PTHR14218">
    <property type="entry name" value="PROTEASE S8 TRIPEPTIDYL PEPTIDASE I CLN2"/>
    <property type="match status" value="1"/>
</dbReference>
<dbReference type="PANTHER" id="PTHR14218:SF15">
    <property type="entry name" value="TRIPEPTIDYL-PEPTIDASE 1"/>
    <property type="match status" value="1"/>
</dbReference>
<reference evidence="5" key="1">
    <citation type="submission" date="2020-10" db="EMBL/GenBank/DDBJ databases">
        <title>Taxonomic study of unclassified bacteria belonging to the class Ktedonobacteria.</title>
        <authorList>
            <person name="Yabe S."/>
            <person name="Wang C.M."/>
            <person name="Zheng Y."/>
            <person name="Sakai Y."/>
            <person name="Cavaletti L."/>
            <person name="Monciardini P."/>
            <person name="Donadio S."/>
        </authorList>
    </citation>
    <scope>NUCLEOTIDE SEQUENCE</scope>
    <source>
        <strain evidence="5">SOSP1-1</strain>
    </source>
</reference>
<evidence type="ECO:0000259" key="4">
    <source>
        <dbReference type="PROSITE" id="PS51695"/>
    </source>
</evidence>
<dbReference type="GO" id="GO:0008240">
    <property type="term" value="F:tripeptidyl-peptidase activity"/>
    <property type="evidence" value="ECO:0007669"/>
    <property type="project" value="TreeGrafter"/>
</dbReference>
<dbReference type="RefSeq" id="WP_220192951.1">
    <property type="nucleotide sequence ID" value="NZ_BNJF01000001.1"/>
</dbReference>
<dbReference type="PROSITE" id="PS51695">
    <property type="entry name" value="SEDOLISIN"/>
    <property type="match status" value="1"/>
</dbReference>
<keyword evidence="3" id="KW-0720">Serine protease</keyword>
<keyword evidence="6" id="KW-1185">Reference proteome</keyword>
<accession>A0A8J3MQ11</accession>
<sequence>MRLSRTHLASWRYVCILILLGMLLASCSVNNPFTGLSGQDSTSQPKLVNASTTCPEDLKQVTSCLTPYSMRQIYGIQSLIDKGYTGKGQTIIDIVSFGSPTLKKDLDVFSKQFGLPPANVEVIAPLNIPESDPHGDKSGWADETSLDVQIIHALAPEAKIVVLQSPVAETQGTIGLPEFRQLEQYVIDHNVGAIVSQSWGASELTLNDATGQQELQKWDALLQEGTTRKGITYFSSSGDHGATDYADLDSKHLGNVPATSFAASSPWITSVGGTSVRQSAGHATTASERAWNGSGGGFSSIFKMPSYQQSLPGDVQQQFQGRRGVPDVSGDADPYTGLAFYQNGVWNMAGGTSASAPVWAAVMALANQMAGRPLGFINPTLYKLAQSPQYNQLFNDITVGNNNNQAANVKGYPAVKGWDAVTGLGTPRVDKLVPALVDAMKKSS</sequence>
<dbReference type="Proteomes" id="UP000612362">
    <property type="component" value="Unassembled WGS sequence"/>
</dbReference>
<dbReference type="InterPro" id="IPR036852">
    <property type="entry name" value="Peptidase_S8/S53_dom_sf"/>
</dbReference>
<comment type="caution">
    <text evidence="5">The sequence shown here is derived from an EMBL/GenBank/DDBJ whole genome shotgun (WGS) entry which is preliminary data.</text>
</comment>
<feature type="domain" description="Peptidase S53" evidence="4">
    <location>
        <begin position="64"/>
        <end position="439"/>
    </location>
</feature>
<dbReference type="GO" id="GO:0004252">
    <property type="term" value="F:serine-type endopeptidase activity"/>
    <property type="evidence" value="ECO:0007669"/>
    <property type="project" value="InterPro"/>
</dbReference>